<dbReference type="InterPro" id="IPR002347">
    <property type="entry name" value="SDR_fam"/>
</dbReference>
<keyword evidence="4" id="KW-1185">Reference proteome</keyword>
<comment type="similarity">
    <text evidence="1">Belongs to the short-chain dehydrogenases/reductases (SDR) family.</text>
</comment>
<evidence type="ECO:0000256" key="2">
    <source>
        <dbReference type="ARBA" id="ARBA00023002"/>
    </source>
</evidence>
<dbReference type="RefSeq" id="XP_062662274.1">
    <property type="nucleotide sequence ID" value="XM_062805567.1"/>
</dbReference>
<keyword evidence="2" id="KW-0560">Oxidoreductase</keyword>
<dbReference type="PRINTS" id="PR00081">
    <property type="entry name" value="GDHRDH"/>
</dbReference>
<name>A0AAE0LVE6_9PEZI</name>
<reference evidence="3" key="2">
    <citation type="submission" date="2023-06" db="EMBL/GenBank/DDBJ databases">
        <authorList>
            <consortium name="Lawrence Berkeley National Laboratory"/>
            <person name="Haridas S."/>
            <person name="Hensen N."/>
            <person name="Bonometti L."/>
            <person name="Westerberg I."/>
            <person name="Brannstrom I.O."/>
            <person name="Guillou S."/>
            <person name="Cros-Aarteil S."/>
            <person name="Calhoun S."/>
            <person name="Kuo A."/>
            <person name="Mondo S."/>
            <person name="Pangilinan J."/>
            <person name="Riley R."/>
            <person name="Labutti K."/>
            <person name="Andreopoulos B."/>
            <person name="Lipzen A."/>
            <person name="Chen C."/>
            <person name="Yanf M."/>
            <person name="Daum C."/>
            <person name="Ng V."/>
            <person name="Clum A."/>
            <person name="Steindorff A."/>
            <person name="Ohm R."/>
            <person name="Martin F."/>
            <person name="Silar P."/>
            <person name="Natvig D."/>
            <person name="Lalanne C."/>
            <person name="Gautier V."/>
            <person name="Ament-Velasquez S.L."/>
            <person name="Kruys A."/>
            <person name="Hutchinson M.I."/>
            <person name="Powell A.J."/>
            <person name="Barry K."/>
            <person name="Miller A.N."/>
            <person name="Grigoriev I.V."/>
            <person name="Debuchy R."/>
            <person name="Gladieux P."/>
            <person name="Thoren M.H."/>
            <person name="Johannesson H."/>
        </authorList>
    </citation>
    <scope>NUCLEOTIDE SEQUENCE</scope>
    <source>
        <strain evidence="3">CBS 168.71</strain>
    </source>
</reference>
<evidence type="ECO:0000313" key="3">
    <source>
        <dbReference type="EMBL" id="KAK3298760.1"/>
    </source>
</evidence>
<reference evidence="3" key="1">
    <citation type="journal article" date="2023" name="Mol. Phylogenet. Evol.">
        <title>Genome-scale phylogeny and comparative genomics of the fungal order Sordariales.</title>
        <authorList>
            <person name="Hensen N."/>
            <person name="Bonometti L."/>
            <person name="Westerberg I."/>
            <person name="Brannstrom I.O."/>
            <person name="Guillou S."/>
            <person name="Cros-Aarteil S."/>
            <person name="Calhoun S."/>
            <person name="Haridas S."/>
            <person name="Kuo A."/>
            <person name="Mondo S."/>
            <person name="Pangilinan J."/>
            <person name="Riley R."/>
            <person name="LaButti K."/>
            <person name="Andreopoulos B."/>
            <person name="Lipzen A."/>
            <person name="Chen C."/>
            <person name="Yan M."/>
            <person name="Daum C."/>
            <person name="Ng V."/>
            <person name="Clum A."/>
            <person name="Steindorff A."/>
            <person name="Ohm R.A."/>
            <person name="Martin F."/>
            <person name="Silar P."/>
            <person name="Natvig D.O."/>
            <person name="Lalanne C."/>
            <person name="Gautier V."/>
            <person name="Ament-Velasquez S.L."/>
            <person name="Kruys A."/>
            <person name="Hutchinson M.I."/>
            <person name="Powell A.J."/>
            <person name="Barry K."/>
            <person name="Miller A.N."/>
            <person name="Grigoriev I.V."/>
            <person name="Debuchy R."/>
            <person name="Gladieux P."/>
            <person name="Hiltunen Thoren M."/>
            <person name="Johannesson H."/>
        </authorList>
    </citation>
    <scope>NUCLEOTIDE SEQUENCE</scope>
    <source>
        <strain evidence="3">CBS 168.71</strain>
    </source>
</reference>
<evidence type="ECO:0000256" key="1">
    <source>
        <dbReference type="ARBA" id="ARBA00006484"/>
    </source>
</evidence>
<gene>
    <name evidence="3" type="ORF">B0H64DRAFT_422497</name>
</gene>
<organism evidence="3 4">
    <name type="scientific">Chaetomium fimeti</name>
    <dbReference type="NCBI Taxonomy" id="1854472"/>
    <lineage>
        <taxon>Eukaryota</taxon>
        <taxon>Fungi</taxon>
        <taxon>Dikarya</taxon>
        <taxon>Ascomycota</taxon>
        <taxon>Pezizomycotina</taxon>
        <taxon>Sordariomycetes</taxon>
        <taxon>Sordariomycetidae</taxon>
        <taxon>Sordariales</taxon>
        <taxon>Chaetomiaceae</taxon>
        <taxon>Chaetomium</taxon>
    </lineage>
</organism>
<dbReference type="SUPFAM" id="SSF51735">
    <property type="entry name" value="NAD(P)-binding Rossmann-fold domains"/>
    <property type="match status" value="1"/>
</dbReference>
<dbReference type="CDD" id="cd05233">
    <property type="entry name" value="SDR_c"/>
    <property type="match status" value="1"/>
</dbReference>
<dbReference type="AlphaFoldDB" id="A0AAE0LVE6"/>
<dbReference type="PANTHER" id="PTHR42760:SF37">
    <property type="entry name" value="CLAVALDEHYDE DEHYDROGENASE"/>
    <property type="match status" value="1"/>
</dbReference>
<evidence type="ECO:0000313" key="4">
    <source>
        <dbReference type="Proteomes" id="UP001278766"/>
    </source>
</evidence>
<dbReference type="PANTHER" id="PTHR42760">
    <property type="entry name" value="SHORT-CHAIN DEHYDROGENASES/REDUCTASES FAMILY MEMBER"/>
    <property type="match status" value="1"/>
</dbReference>
<dbReference type="EMBL" id="JAUEPN010000002">
    <property type="protein sequence ID" value="KAK3298760.1"/>
    <property type="molecule type" value="Genomic_DNA"/>
</dbReference>
<protein>
    <submittedName>
        <fullName evidence="3">Uncharacterized protein</fullName>
    </submittedName>
</protein>
<dbReference type="Pfam" id="PF00106">
    <property type="entry name" value="adh_short"/>
    <property type="match status" value="1"/>
</dbReference>
<dbReference type="GeneID" id="87842515"/>
<dbReference type="Proteomes" id="UP001278766">
    <property type="component" value="Unassembled WGS sequence"/>
</dbReference>
<dbReference type="Gene3D" id="3.40.50.720">
    <property type="entry name" value="NAD(P)-binding Rossmann-like Domain"/>
    <property type="match status" value="1"/>
</dbReference>
<dbReference type="InterPro" id="IPR036291">
    <property type="entry name" value="NAD(P)-bd_dom_sf"/>
</dbReference>
<accession>A0AAE0LVE6</accession>
<sequence length="301" mass="31842">MENLPSDHFLTSLQFTKNVYQDVYPSIDPSKPELSLAGKVVIITGASRGIGARGIAPAFAKAGPKAIVLVATNAEKLATVEGELKAINPKVQLLSVAANIADVASVDNLFAQVKATFGHADVLVNNAGVSVAAGNFHEQDIDVWWSNHEVNAKGAFLLARGFINALPDPSTTPATIVNLTTAAAWLVLPIMSGYATSKVASQQLMTHLAAGYPNITAVSLHPGFVDTDMVPDSFRHFDFDSPALVGGAAVWLASDKAKFLSGRAVAAQWSVDDLVAREDEIVKGGLLRMEMTGKYGAEQFQ</sequence>
<comment type="caution">
    <text evidence="3">The sequence shown here is derived from an EMBL/GenBank/DDBJ whole genome shotgun (WGS) entry which is preliminary data.</text>
</comment>
<dbReference type="GO" id="GO:0016616">
    <property type="term" value="F:oxidoreductase activity, acting on the CH-OH group of donors, NAD or NADP as acceptor"/>
    <property type="evidence" value="ECO:0007669"/>
    <property type="project" value="TreeGrafter"/>
</dbReference>
<proteinExistence type="inferred from homology"/>